<organism evidence="2 3">
    <name type="scientific">Arenivirga flava</name>
    <dbReference type="NCBI Taxonomy" id="1930060"/>
    <lineage>
        <taxon>Bacteria</taxon>
        <taxon>Bacillati</taxon>
        <taxon>Actinomycetota</taxon>
        <taxon>Actinomycetes</taxon>
        <taxon>Micrococcales</taxon>
        <taxon>Microbacteriaceae</taxon>
        <taxon>Arenivirga</taxon>
    </lineage>
</organism>
<evidence type="ECO:0000313" key="3">
    <source>
        <dbReference type="Proteomes" id="UP001157160"/>
    </source>
</evidence>
<dbReference type="EMBL" id="BSUL01000001">
    <property type="protein sequence ID" value="GMA27511.1"/>
    <property type="molecule type" value="Genomic_DNA"/>
</dbReference>
<name>A0AA37XAJ5_9MICO</name>
<dbReference type="AlphaFoldDB" id="A0AA37XAJ5"/>
<protein>
    <recommendedName>
        <fullName evidence="1">Peptidase S11 D-alanyl-D-alanine carboxypeptidase A N-terminal domain-containing protein</fullName>
    </recommendedName>
</protein>
<proteinExistence type="predicted"/>
<gene>
    <name evidence="2" type="ORF">GCM10025874_07640</name>
</gene>
<accession>A0AA37XAJ5</accession>
<feature type="domain" description="Peptidase S11 D-alanyl-D-alanine carboxypeptidase A N-terminal" evidence="1">
    <location>
        <begin position="85"/>
        <end position="284"/>
    </location>
</feature>
<reference evidence="2 3" key="1">
    <citation type="journal article" date="2014" name="Int. J. Syst. Evol. Microbiol.">
        <title>Complete genome sequence of Corynebacterium casei LMG S-19264T (=DSM 44701T), isolated from a smear-ripened cheese.</title>
        <authorList>
            <consortium name="US DOE Joint Genome Institute (JGI-PGF)"/>
            <person name="Walter F."/>
            <person name="Albersmeier A."/>
            <person name="Kalinowski J."/>
            <person name="Ruckert C."/>
        </authorList>
    </citation>
    <scope>NUCLEOTIDE SEQUENCE [LARGE SCALE GENOMIC DNA]</scope>
    <source>
        <strain evidence="2 3">NBRC 112289</strain>
    </source>
</reference>
<dbReference type="SUPFAM" id="SSF56601">
    <property type="entry name" value="beta-lactamase/transpeptidase-like"/>
    <property type="match status" value="1"/>
</dbReference>
<keyword evidence="3" id="KW-1185">Reference proteome</keyword>
<evidence type="ECO:0000259" key="1">
    <source>
        <dbReference type="Pfam" id="PF00768"/>
    </source>
</evidence>
<dbReference type="GO" id="GO:0009002">
    <property type="term" value="F:serine-type D-Ala-D-Ala carboxypeptidase activity"/>
    <property type="evidence" value="ECO:0007669"/>
    <property type="project" value="InterPro"/>
</dbReference>
<dbReference type="Gene3D" id="3.40.710.10">
    <property type="entry name" value="DD-peptidase/beta-lactamase superfamily"/>
    <property type="match status" value="1"/>
</dbReference>
<dbReference type="Pfam" id="PF00768">
    <property type="entry name" value="Peptidase_S11"/>
    <property type="match status" value="1"/>
</dbReference>
<dbReference type="RefSeq" id="WP_284230175.1">
    <property type="nucleotide sequence ID" value="NZ_BSUL01000001.1"/>
</dbReference>
<dbReference type="InterPro" id="IPR001967">
    <property type="entry name" value="Peptidase_S11_N"/>
</dbReference>
<dbReference type="Proteomes" id="UP001157160">
    <property type="component" value="Unassembled WGS sequence"/>
</dbReference>
<comment type="caution">
    <text evidence="2">The sequence shown here is derived from an EMBL/GenBank/DDBJ whole genome shotgun (WGS) entry which is preliminary data.</text>
</comment>
<dbReference type="GO" id="GO:0006508">
    <property type="term" value="P:proteolysis"/>
    <property type="evidence" value="ECO:0007669"/>
    <property type="project" value="InterPro"/>
</dbReference>
<evidence type="ECO:0000313" key="2">
    <source>
        <dbReference type="EMBL" id="GMA27511.1"/>
    </source>
</evidence>
<sequence>MSSETEQSRPRLSRQQIYRRRRIVVFGLLGVLLATVVYVPSALAAPLEAAQPEVAVIEPGATEAAAVEWPDYGRGAIGLADGSGVLATNGVEDPGVIASVTKIVTNLVVLQEHPLAPGEEGPEVTMTQADVDLWNFWVADNASVQPVAAGTVLSQRDLMELSLISSAANYTNSLIVWAFGDMGAFLAEARTWLDGHGLAAVQLEEGVGLAPGNTATASDLVTLARIALADPTIAEIAGTATAEVPLVGTIENTNTVLGVGGVTGLKTGYTTEAGYNLLFSATVDVDGAPVTLVGALLGGPSRAATDEAVVRIVASAAANLHRVTAVEAGAELGAYETEWGGATTAVAAESAAALVWGDDAVSVAIELEPLATAEQDERIGTVTVSTPGAPDVEIAAIAGEALGDPGPIWRLTHPVELFTG</sequence>
<dbReference type="InterPro" id="IPR012338">
    <property type="entry name" value="Beta-lactam/transpept-like"/>
</dbReference>